<proteinExistence type="predicted"/>
<reference evidence="3" key="1">
    <citation type="submission" date="2016-03" db="EMBL/GenBank/DDBJ databases">
        <authorList>
            <person name="Ray J."/>
            <person name="Price M."/>
            <person name="Deutschbauer A."/>
        </authorList>
    </citation>
    <scope>NUCLEOTIDE SEQUENCE [LARGE SCALE GENOMIC DNA]</scope>
    <source>
        <strain evidence="3">FW300-N1B4</strain>
    </source>
</reference>
<protein>
    <submittedName>
        <fullName evidence="2">Uncharacterized protein</fullName>
    </submittedName>
</protein>
<dbReference type="EMBL" id="LUKJ01000002">
    <property type="protein sequence ID" value="KZN20642.1"/>
    <property type="molecule type" value="Genomic_DNA"/>
</dbReference>
<organism evidence="2 3">
    <name type="scientific">Pseudomonas fluorescens</name>
    <dbReference type="NCBI Taxonomy" id="294"/>
    <lineage>
        <taxon>Bacteria</taxon>
        <taxon>Pseudomonadati</taxon>
        <taxon>Pseudomonadota</taxon>
        <taxon>Gammaproteobacteria</taxon>
        <taxon>Pseudomonadales</taxon>
        <taxon>Pseudomonadaceae</taxon>
        <taxon>Pseudomonas</taxon>
    </lineage>
</organism>
<gene>
    <name evidence="2" type="ORF">A1D17_03630</name>
</gene>
<comment type="caution">
    <text evidence="2">The sequence shown here is derived from an EMBL/GenBank/DDBJ whole genome shotgun (WGS) entry which is preliminary data.</text>
</comment>
<keyword evidence="1" id="KW-1133">Transmembrane helix</keyword>
<name>A0A161ZFI9_PSEFL</name>
<evidence type="ECO:0000256" key="1">
    <source>
        <dbReference type="SAM" id="Phobius"/>
    </source>
</evidence>
<evidence type="ECO:0000313" key="2">
    <source>
        <dbReference type="EMBL" id="KZN20642.1"/>
    </source>
</evidence>
<evidence type="ECO:0000313" key="3">
    <source>
        <dbReference type="Proteomes" id="UP000076489"/>
    </source>
</evidence>
<reference evidence="2 3" key="2">
    <citation type="journal article" date="2018" name="Nature">
        <title>Mutant phenotypes for thousands of bacterial genes of unknown function.</title>
        <authorList>
            <person name="Price M.N."/>
            <person name="Wetmore K.M."/>
            <person name="Waters R.J."/>
            <person name="Callaghan M."/>
            <person name="Ray J."/>
            <person name="Liu H."/>
            <person name="Kuehl J.V."/>
            <person name="Melnyk R.A."/>
            <person name="Lamson J.S."/>
            <person name="Suh Y."/>
            <person name="Carlson H.K."/>
            <person name="Esquivel Z."/>
            <person name="Sadeeshkumar H."/>
            <person name="Chakraborty R."/>
            <person name="Zane G.M."/>
            <person name="Rubin B.E."/>
            <person name="Wall J.D."/>
            <person name="Visel A."/>
            <person name="Bristow J."/>
            <person name="Blow M.J."/>
            <person name="Arkin A.P."/>
            <person name="Deutschbauer A.M."/>
        </authorList>
    </citation>
    <scope>NUCLEOTIDE SEQUENCE [LARGE SCALE GENOMIC DNA]</scope>
    <source>
        <strain evidence="2 3">FW300-N1B4</strain>
    </source>
</reference>
<keyword evidence="1" id="KW-0812">Transmembrane</keyword>
<dbReference type="AlphaFoldDB" id="A0A161ZFI9"/>
<accession>A0A161ZFI9</accession>
<sequence>MALPRGLGHWRLIWIGAPLFVVAGIGGIRIIDLAHDAKAERSKVFSQYLETVSPELLTRVAASPEYDQETKDAVIQYLSGAHPGWSLK</sequence>
<dbReference type="Proteomes" id="UP000076489">
    <property type="component" value="Unassembled WGS sequence"/>
</dbReference>
<feature type="transmembrane region" description="Helical" evidence="1">
    <location>
        <begin position="12"/>
        <end position="31"/>
    </location>
</feature>
<keyword evidence="1" id="KW-0472">Membrane</keyword>